<dbReference type="OrthoDB" id="416777at2759"/>
<organism evidence="7 8">
    <name type="scientific">Aquilegia coerulea</name>
    <name type="common">Rocky mountain columbine</name>
    <dbReference type="NCBI Taxonomy" id="218851"/>
    <lineage>
        <taxon>Eukaryota</taxon>
        <taxon>Viridiplantae</taxon>
        <taxon>Streptophyta</taxon>
        <taxon>Embryophyta</taxon>
        <taxon>Tracheophyta</taxon>
        <taxon>Spermatophyta</taxon>
        <taxon>Magnoliopsida</taxon>
        <taxon>Ranunculales</taxon>
        <taxon>Ranunculaceae</taxon>
        <taxon>Thalictroideae</taxon>
        <taxon>Aquilegia</taxon>
    </lineage>
</organism>
<dbReference type="GO" id="GO:0006400">
    <property type="term" value="P:tRNA modification"/>
    <property type="evidence" value="ECO:0007669"/>
    <property type="project" value="TreeGrafter"/>
</dbReference>
<comment type="similarity">
    <text evidence="2 6">Belongs to the QNG1 protein family.</text>
</comment>
<dbReference type="EC" id="3.2.2.-" evidence="6"/>
<proteinExistence type="inferred from homology"/>
<accession>A0A2G5CMN0</accession>
<comment type="catalytic activity">
    <reaction evidence="5 6">
        <text>queuosine 5'-phosphate + H2O = queuine + D-ribose 5-phosphate</text>
        <dbReference type="Rhea" id="RHEA:75387"/>
        <dbReference type="ChEBI" id="CHEBI:15377"/>
        <dbReference type="ChEBI" id="CHEBI:17433"/>
        <dbReference type="ChEBI" id="CHEBI:78346"/>
        <dbReference type="ChEBI" id="CHEBI:194371"/>
    </reaction>
    <physiologicalReaction direction="left-to-right" evidence="5 6">
        <dbReference type="Rhea" id="RHEA:75388"/>
    </physiologicalReaction>
</comment>
<dbReference type="PANTHER" id="PTHR21314">
    <property type="entry name" value="QUEUOSINE 5'-PHOSPHATE N-GLYCOSYLASE_HYDROLASE-RELATED"/>
    <property type="match status" value="1"/>
</dbReference>
<dbReference type="Proteomes" id="UP000230069">
    <property type="component" value="Unassembled WGS sequence"/>
</dbReference>
<dbReference type="EMBL" id="KZ305061">
    <property type="protein sequence ID" value="PIA32536.1"/>
    <property type="molecule type" value="Genomic_DNA"/>
</dbReference>
<protein>
    <recommendedName>
        <fullName evidence="3 6">Queuosine 5'-phosphate N-glycosylase/hydrolase</fullName>
        <ecNumber evidence="6">3.2.2.-</ecNumber>
    </recommendedName>
    <alternativeName>
        <fullName evidence="4 6">Queuosine-nucleotide N-glycosylase/hydrolase</fullName>
    </alternativeName>
</protein>
<evidence type="ECO:0000313" key="7">
    <source>
        <dbReference type="EMBL" id="PIA32536.1"/>
    </source>
</evidence>
<evidence type="ECO:0000256" key="2">
    <source>
        <dbReference type="ARBA" id="ARBA00035119"/>
    </source>
</evidence>
<dbReference type="AlphaFoldDB" id="A0A2G5CMN0"/>
<dbReference type="GO" id="GO:0016787">
    <property type="term" value="F:hydrolase activity"/>
    <property type="evidence" value="ECO:0007669"/>
    <property type="project" value="UniProtKB-KW"/>
</dbReference>
<keyword evidence="8" id="KW-1185">Reference proteome</keyword>
<dbReference type="Pfam" id="PF10343">
    <property type="entry name" value="Q_salvage"/>
    <property type="match status" value="1"/>
</dbReference>
<evidence type="ECO:0000256" key="3">
    <source>
        <dbReference type="ARBA" id="ARBA00035306"/>
    </source>
</evidence>
<keyword evidence="1 6" id="KW-0378">Hydrolase</keyword>
<comment type="function">
    <text evidence="6">Catalyzes the hydrolysis of queuosine 5'-phosphate, releasing the nucleobase queuine (q). Is required for salvage of queuine from exogenous queuosine (Q) that is imported and then converted to queuosine 5'-phosphate intracellularly.</text>
</comment>
<sequence length="85" mass="9703">MNKKGQGYDEFNDIASITIFADYIVPSVLRQLGEKVERRACSIYDVERMRDLITIKPGSQVNLYIFSPSFLFSTSSYTFLEGSMC</sequence>
<dbReference type="InterPro" id="IPR019438">
    <property type="entry name" value="Q_salvage"/>
</dbReference>
<evidence type="ECO:0000256" key="5">
    <source>
        <dbReference type="ARBA" id="ARBA00048204"/>
    </source>
</evidence>
<gene>
    <name evidence="7" type="ORF">AQUCO_04400024v1</name>
</gene>
<reference evidence="7 8" key="1">
    <citation type="submission" date="2017-09" db="EMBL/GenBank/DDBJ databases">
        <title>WGS assembly of Aquilegia coerulea Goldsmith.</title>
        <authorList>
            <person name="Hodges S."/>
            <person name="Kramer E."/>
            <person name="Nordborg M."/>
            <person name="Tomkins J."/>
            <person name="Borevitz J."/>
            <person name="Derieg N."/>
            <person name="Yan J."/>
            <person name="Mihaltcheva S."/>
            <person name="Hayes R.D."/>
            <person name="Rokhsar D."/>
        </authorList>
    </citation>
    <scope>NUCLEOTIDE SEQUENCE [LARGE SCALE GENOMIC DNA]</scope>
    <source>
        <strain evidence="8">cv. Goldsmith</strain>
    </source>
</reference>
<name>A0A2G5CMN0_AQUCA</name>
<dbReference type="PANTHER" id="PTHR21314:SF0">
    <property type="entry name" value="QUEUOSINE 5'-PHOSPHATE N-GLYCOSYLASE_HYDROLASE"/>
    <property type="match status" value="1"/>
</dbReference>
<dbReference type="STRING" id="218851.A0A2G5CMN0"/>
<evidence type="ECO:0000256" key="4">
    <source>
        <dbReference type="ARBA" id="ARBA00035393"/>
    </source>
</evidence>
<evidence type="ECO:0000256" key="1">
    <source>
        <dbReference type="ARBA" id="ARBA00022801"/>
    </source>
</evidence>
<dbReference type="InParanoid" id="A0A2G5CMN0"/>
<evidence type="ECO:0000313" key="8">
    <source>
        <dbReference type="Proteomes" id="UP000230069"/>
    </source>
</evidence>
<evidence type="ECO:0000256" key="6">
    <source>
        <dbReference type="RuleBase" id="RU365002"/>
    </source>
</evidence>